<proteinExistence type="predicted"/>
<keyword evidence="2" id="KW-0732">Signal</keyword>
<feature type="signal peptide" evidence="2">
    <location>
        <begin position="1"/>
        <end position="22"/>
    </location>
</feature>
<name>A0A3P9MNX9_ORYLA</name>
<reference key="1">
    <citation type="journal article" date="2007" name="Nature">
        <title>The medaka draft genome and insights into vertebrate genome evolution.</title>
        <authorList>
            <person name="Kasahara M."/>
            <person name="Naruse K."/>
            <person name="Sasaki S."/>
            <person name="Nakatani Y."/>
            <person name="Qu W."/>
            <person name="Ahsan B."/>
            <person name="Yamada T."/>
            <person name="Nagayasu Y."/>
            <person name="Doi K."/>
            <person name="Kasai Y."/>
            <person name="Jindo T."/>
            <person name="Kobayashi D."/>
            <person name="Shimada A."/>
            <person name="Toyoda A."/>
            <person name="Kuroki Y."/>
            <person name="Fujiyama A."/>
            <person name="Sasaki T."/>
            <person name="Shimizu A."/>
            <person name="Asakawa S."/>
            <person name="Shimizu N."/>
            <person name="Hashimoto S."/>
            <person name="Yang J."/>
            <person name="Lee Y."/>
            <person name="Matsushima K."/>
            <person name="Sugano S."/>
            <person name="Sakaizumi M."/>
            <person name="Narita T."/>
            <person name="Ohishi K."/>
            <person name="Haga S."/>
            <person name="Ohta F."/>
            <person name="Nomoto H."/>
            <person name="Nogata K."/>
            <person name="Morishita T."/>
            <person name="Endo T."/>
            <person name="Shin-I T."/>
            <person name="Takeda H."/>
            <person name="Morishita S."/>
            <person name="Kohara Y."/>
        </authorList>
    </citation>
    <scope>NUCLEOTIDE SEQUENCE [LARGE SCALE GENOMIC DNA]</scope>
    <source>
        <strain>Hd-rR</strain>
    </source>
</reference>
<dbReference type="Ensembl" id="ENSORLT00020035464.1">
    <property type="protein sequence ID" value="ENSORLP00020034562.1"/>
    <property type="gene ID" value="ENSORLG00020021092.1"/>
</dbReference>
<accession>A0A3P9MNX9</accession>
<evidence type="ECO:0000256" key="1">
    <source>
        <dbReference type="SAM" id="MobiDB-lite"/>
    </source>
</evidence>
<feature type="chain" id="PRO_5017992431" evidence="2">
    <location>
        <begin position="23"/>
        <end position="105"/>
    </location>
</feature>
<evidence type="ECO:0000313" key="4">
    <source>
        <dbReference type="Proteomes" id="UP000265180"/>
    </source>
</evidence>
<feature type="region of interest" description="Disordered" evidence="1">
    <location>
        <begin position="71"/>
        <end position="105"/>
    </location>
</feature>
<sequence length="105" mass="11373">FSSAPPFLLLFSFHLLYPCIQGGALFSSPFPVGGPTVRRGLVCNIEAVQIYLDLSLSKNLGSSDKLATLHPHPFPSSETSSRTFPVDPHLLPNHSTTCKLSQKPP</sequence>
<reference evidence="3" key="3">
    <citation type="submission" date="2025-08" db="UniProtKB">
        <authorList>
            <consortium name="Ensembl"/>
        </authorList>
    </citation>
    <scope>IDENTIFICATION</scope>
    <source>
        <strain evidence="3">HNI</strain>
    </source>
</reference>
<feature type="compositionally biased region" description="Polar residues" evidence="1">
    <location>
        <begin position="93"/>
        <end position="105"/>
    </location>
</feature>
<organism evidence="3 4">
    <name type="scientific">Oryzias latipes</name>
    <name type="common">Japanese rice fish</name>
    <name type="synonym">Japanese killifish</name>
    <dbReference type="NCBI Taxonomy" id="8090"/>
    <lineage>
        <taxon>Eukaryota</taxon>
        <taxon>Metazoa</taxon>
        <taxon>Chordata</taxon>
        <taxon>Craniata</taxon>
        <taxon>Vertebrata</taxon>
        <taxon>Euteleostomi</taxon>
        <taxon>Actinopterygii</taxon>
        <taxon>Neopterygii</taxon>
        <taxon>Teleostei</taxon>
        <taxon>Neoteleostei</taxon>
        <taxon>Acanthomorphata</taxon>
        <taxon>Ovalentaria</taxon>
        <taxon>Atherinomorphae</taxon>
        <taxon>Beloniformes</taxon>
        <taxon>Adrianichthyidae</taxon>
        <taxon>Oryziinae</taxon>
        <taxon>Oryzias</taxon>
    </lineage>
</organism>
<reference evidence="3" key="4">
    <citation type="submission" date="2025-09" db="UniProtKB">
        <authorList>
            <consortium name="Ensembl"/>
        </authorList>
    </citation>
    <scope>IDENTIFICATION</scope>
    <source>
        <strain evidence="3">HNI</strain>
    </source>
</reference>
<dbReference type="AlphaFoldDB" id="A0A3P9MNX9"/>
<dbReference type="Proteomes" id="UP000265180">
    <property type="component" value="Chromosome 22"/>
</dbReference>
<reference evidence="3 4" key="2">
    <citation type="submission" date="2017-04" db="EMBL/GenBank/DDBJ databases">
        <title>CpG methylation of centromeres and impact of large insertions on vertebrate speciation.</title>
        <authorList>
            <person name="Ichikawa K."/>
            <person name="Yoshimura J."/>
            <person name="Morishita S."/>
        </authorList>
    </citation>
    <scope>NUCLEOTIDE SEQUENCE</scope>
    <source>
        <strain evidence="3 4">HNI</strain>
    </source>
</reference>
<evidence type="ECO:0000256" key="2">
    <source>
        <dbReference type="SAM" id="SignalP"/>
    </source>
</evidence>
<protein>
    <submittedName>
        <fullName evidence="3">Uncharacterized protein</fullName>
    </submittedName>
</protein>
<evidence type="ECO:0000313" key="3">
    <source>
        <dbReference type="Ensembl" id="ENSORLP00020034562.1"/>
    </source>
</evidence>